<dbReference type="GO" id="GO:0003677">
    <property type="term" value="F:DNA binding"/>
    <property type="evidence" value="ECO:0007669"/>
    <property type="project" value="InterPro"/>
</dbReference>
<dbReference type="InterPro" id="IPR013249">
    <property type="entry name" value="RNA_pol_sigma70_r4_t2"/>
</dbReference>
<dbReference type="AlphaFoldDB" id="W6S233"/>
<dbReference type="EMBL" id="HG917869">
    <property type="protein sequence ID" value="CDM69934.1"/>
    <property type="molecule type" value="Genomic_DNA"/>
</dbReference>
<sequence>MEYTITKNITSTIDMVNLAKNGDKDAFVTLIQSNTNSMYRVAMSILHNESDTEDAIQNTISIVFEKLNKLKKNEFFRTWMIRILINQCKNISKRNNKTTSLENIKEESIPPIGCTNIDLYNAINKLPTNLRLVITLFYFEDMTNKDIAKAIGIPEATVRTRLFRARKKLSDEMKGVY</sequence>
<keyword evidence="3" id="KW-0731">Sigma factor</keyword>
<dbReference type="Pfam" id="PF04542">
    <property type="entry name" value="Sigma70_r2"/>
    <property type="match status" value="1"/>
</dbReference>
<reference evidence="7 8" key="1">
    <citation type="submission" date="2013-11" db="EMBL/GenBank/DDBJ databases">
        <title>Complete genome sequence of Clostridum sp. M2/40.</title>
        <authorList>
            <person name="Wibberg D."/>
            <person name="Puehler A."/>
            <person name="Schlueter A."/>
        </authorList>
    </citation>
    <scope>NUCLEOTIDE SEQUENCE [LARGE SCALE GENOMIC DNA]</scope>
    <source>
        <strain evidence="8">M2/40</strain>
    </source>
</reference>
<dbReference type="PANTHER" id="PTHR43133:SF51">
    <property type="entry name" value="RNA POLYMERASE SIGMA FACTOR"/>
    <property type="match status" value="1"/>
</dbReference>
<dbReference type="GO" id="GO:0006352">
    <property type="term" value="P:DNA-templated transcription initiation"/>
    <property type="evidence" value="ECO:0007669"/>
    <property type="project" value="InterPro"/>
</dbReference>
<name>W6S233_9CLOT</name>
<accession>W6S233</accession>
<dbReference type="InterPro" id="IPR036388">
    <property type="entry name" value="WH-like_DNA-bd_sf"/>
</dbReference>
<dbReference type="PATRIC" id="fig|1216932.3.peg.2779"/>
<evidence type="ECO:0000256" key="3">
    <source>
        <dbReference type="ARBA" id="ARBA00023082"/>
    </source>
</evidence>
<dbReference type="Pfam" id="PF08281">
    <property type="entry name" value="Sigma70_r4_2"/>
    <property type="match status" value="1"/>
</dbReference>
<dbReference type="KEGG" id="clt:CM240_2817"/>
<evidence type="ECO:0000256" key="2">
    <source>
        <dbReference type="ARBA" id="ARBA00023015"/>
    </source>
</evidence>
<comment type="similarity">
    <text evidence="1">Belongs to the sigma-70 factor family. ECF subfamily.</text>
</comment>
<protein>
    <submittedName>
        <fullName evidence="7">Sigma-70 family RNA polymerase sigma factor</fullName>
    </submittedName>
</protein>
<evidence type="ECO:0000313" key="7">
    <source>
        <dbReference type="EMBL" id="CDM69934.1"/>
    </source>
</evidence>
<keyword evidence="2" id="KW-0805">Transcription regulation</keyword>
<dbReference type="Gene3D" id="1.10.10.10">
    <property type="entry name" value="Winged helix-like DNA-binding domain superfamily/Winged helix DNA-binding domain"/>
    <property type="match status" value="1"/>
</dbReference>
<dbReference type="STRING" id="1216932.CM240_2817"/>
<feature type="domain" description="RNA polymerase sigma factor 70 region 4 type 2" evidence="6">
    <location>
        <begin position="119"/>
        <end position="169"/>
    </location>
</feature>
<dbReference type="InterPro" id="IPR014284">
    <property type="entry name" value="RNA_pol_sigma-70_dom"/>
</dbReference>
<keyword evidence="4" id="KW-0804">Transcription</keyword>
<evidence type="ECO:0000313" key="8">
    <source>
        <dbReference type="Proteomes" id="UP000019426"/>
    </source>
</evidence>
<proteinExistence type="inferred from homology"/>
<gene>
    <name evidence="7" type="ORF">CM240_2817</name>
</gene>
<dbReference type="Proteomes" id="UP000019426">
    <property type="component" value="Chromosome M2/40_rep2"/>
</dbReference>
<organism evidence="7 8">
    <name type="scientific">Clostridium bornimense</name>
    <dbReference type="NCBI Taxonomy" id="1216932"/>
    <lineage>
        <taxon>Bacteria</taxon>
        <taxon>Bacillati</taxon>
        <taxon>Bacillota</taxon>
        <taxon>Clostridia</taxon>
        <taxon>Eubacteriales</taxon>
        <taxon>Clostridiaceae</taxon>
        <taxon>Clostridium</taxon>
    </lineage>
</organism>
<dbReference type="SUPFAM" id="SSF88659">
    <property type="entry name" value="Sigma3 and sigma4 domains of RNA polymerase sigma factors"/>
    <property type="match status" value="1"/>
</dbReference>
<evidence type="ECO:0000259" key="6">
    <source>
        <dbReference type="Pfam" id="PF08281"/>
    </source>
</evidence>
<evidence type="ECO:0000256" key="4">
    <source>
        <dbReference type="ARBA" id="ARBA00023163"/>
    </source>
</evidence>
<dbReference type="GO" id="GO:0016987">
    <property type="term" value="F:sigma factor activity"/>
    <property type="evidence" value="ECO:0007669"/>
    <property type="project" value="UniProtKB-KW"/>
</dbReference>
<dbReference type="HOGENOM" id="CLU_047691_3_1_9"/>
<evidence type="ECO:0000259" key="5">
    <source>
        <dbReference type="Pfam" id="PF04542"/>
    </source>
</evidence>
<dbReference type="InterPro" id="IPR007627">
    <property type="entry name" value="RNA_pol_sigma70_r2"/>
</dbReference>
<dbReference type="NCBIfam" id="TIGR02937">
    <property type="entry name" value="sigma70-ECF"/>
    <property type="match status" value="1"/>
</dbReference>
<evidence type="ECO:0000256" key="1">
    <source>
        <dbReference type="ARBA" id="ARBA00010641"/>
    </source>
</evidence>
<dbReference type="CDD" id="cd06171">
    <property type="entry name" value="Sigma70_r4"/>
    <property type="match status" value="1"/>
</dbReference>
<dbReference type="InterPro" id="IPR039425">
    <property type="entry name" value="RNA_pol_sigma-70-like"/>
</dbReference>
<dbReference type="PANTHER" id="PTHR43133">
    <property type="entry name" value="RNA POLYMERASE ECF-TYPE SIGMA FACTO"/>
    <property type="match status" value="1"/>
</dbReference>
<dbReference type="InterPro" id="IPR013324">
    <property type="entry name" value="RNA_pol_sigma_r3/r4-like"/>
</dbReference>
<dbReference type="InterPro" id="IPR013325">
    <property type="entry name" value="RNA_pol_sigma_r2"/>
</dbReference>
<dbReference type="RefSeq" id="WP_242838513.1">
    <property type="nucleotide sequence ID" value="NZ_HG917869.1"/>
</dbReference>
<dbReference type="eggNOG" id="COG1595">
    <property type="taxonomic scope" value="Bacteria"/>
</dbReference>
<keyword evidence="8" id="KW-1185">Reference proteome</keyword>
<dbReference type="Gene3D" id="1.10.1740.10">
    <property type="match status" value="1"/>
</dbReference>
<dbReference type="SUPFAM" id="SSF88946">
    <property type="entry name" value="Sigma2 domain of RNA polymerase sigma factors"/>
    <property type="match status" value="1"/>
</dbReference>
<feature type="domain" description="RNA polymerase sigma-70 region 2" evidence="5">
    <location>
        <begin position="30"/>
        <end position="96"/>
    </location>
</feature>